<evidence type="ECO:0000313" key="2">
    <source>
        <dbReference type="EMBL" id="PQJ09437.1"/>
    </source>
</evidence>
<dbReference type="InterPro" id="IPR029039">
    <property type="entry name" value="Flavoprotein-like_sf"/>
</dbReference>
<dbReference type="Proteomes" id="UP000239872">
    <property type="component" value="Unassembled WGS sequence"/>
</dbReference>
<reference evidence="2 3" key="1">
    <citation type="submission" date="2018-01" db="EMBL/GenBank/DDBJ databases">
        <title>A novel member of the phylum Bacteroidetes isolated from glacier ice.</title>
        <authorList>
            <person name="Liu Q."/>
            <person name="Xin Y.-H."/>
        </authorList>
    </citation>
    <scope>NUCLEOTIDE SEQUENCE [LARGE SCALE GENOMIC DNA]</scope>
    <source>
        <strain evidence="2 3">RB1R16</strain>
    </source>
</reference>
<protein>
    <submittedName>
        <fullName evidence="2">Flavoprotein</fullName>
    </submittedName>
</protein>
<feature type="domain" description="NADPH-dependent FMN reductase-like" evidence="1">
    <location>
        <begin position="9"/>
        <end position="143"/>
    </location>
</feature>
<proteinExistence type="predicted"/>
<dbReference type="PANTHER" id="PTHR30543">
    <property type="entry name" value="CHROMATE REDUCTASE"/>
    <property type="match status" value="1"/>
</dbReference>
<dbReference type="RefSeq" id="WP_105040887.1">
    <property type="nucleotide sequence ID" value="NZ_PPSL01000006.1"/>
</dbReference>
<dbReference type="InterPro" id="IPR050712">
    <property type="entry name" value="NAD(P)H-dep_reductase"/>
</dbReference>
<dbReference type="EMBL" id="PPSL01000006">
    <property type="protein sequence ID" value="PQJ09437.1"/>
    <property type="molecule type" value="Genomic_DNA"/>
</dbReference>
<keyword evidence="3" id="KW-1185">Reference proteome</keyword>
<dbReference type="Pfam" id="PF03358">
    <property type="entry name" value="FMN_red"/>
    <property type="match status" value="1"/>
</dbReference>
<dbReference type="AlphaFoldDB" id="A0A2S7SS56"/>
<dbReference type="GO" id="GO:0010181">
    <property type="term" value="F:FMN binding"/>
    <property type="evidence" value="ECO:0007669"/>
    <property type="project" value="TreeGrafter"/>
</dbReference>
<name>A0A2S7SS56_9BACT</name>
<dbReference type="OrthoDB" id="9812295at2"/>
<dbReference type="SUPFAM" id="SSF52218">
    <property type="entry name" value="Flavoproteins"/>
    <property type="match status" value="1"/>
</dbReference>
<evidence type="ECO:0000313" key="3">
    <source>
        <dbReference type="Proteomes" id="UP000239872"/>
    </source>
</evidence>
<dbReference type="GO" id="GO:0005829">
    <property type="term" value="C:cytosol"/>
    <property type="evidence" value="ECO:0007669"/>
    <property type="project" value="TreeGrafter"/>
</dbReference>
<accession>A0A2S7SS56</accession>
<dbReference type="GO" id="GO:0016491">
    <property type="term" value="F:oxidoreductase activity"/>
    <property type="evidence" value="ECO:0007669"/>
    <property type="project" value="InterPro"/>
</dbReference>
<evidence type="ECO:0000259" key="1">
    <source>
        <dbReference type="Pfam" id="PF03358"/>
    </source>
</evidence>
<dbReference type="Gene3D" id="3.40.50.360">
    <property type="match status" value="1"/>
</dbReference>
<gene>
    <name evidence="2" type="ORF">CJD36_019540</name>
</gene>
<comment type="caution">
    <text evidence="2">The sequence shown here is derived from an EMBL/GenBank/DDBJ whole genome shotgun (WGS) entry which is preliminary data.</text>
</comment>
<organism evidence="2 3">
    <name type="scientific">Flavipsychrobacter stenotrophus</name>
    <dbReference type="NCBI Taxonomy" id="2077091"/>
    <lineage>
        <taxon>Bacteria</taxon>
        <taxon>Pseudomonadati</taxon>
        <taxon>Bacteroidota</taxon>
        <taxon>Chitinophagia</taxon>
        <taxon>Chitinophagales</taxon>
        <taxon>Chitinophagaceae</taxon>
        <taxon>Flavipsychrobacter</taxon>
    </lineage>
</organism>
<sequence length="180" mass="19134">MNTQHRLPNILAISGSLRSNSSNNTVINTAAAMLAGKANVVIYDGLSRLPHFDDSKEEYAEVTRWRNLIKESDGVLICSPEYAFGVPGSLKNALDWTVSTGELVYKPLALITAATGGDKAHAALLNTFTALSTNVTEETSLLISYIRAKMNPAGEITDAGTLAAIEKVLSSLIGIIKAAE</sequence>
<dbReference type="PANTHER" id="PTHR30543:SF21">
    <property type="entry name" value="NAD(P)H-DEPENDENT FMN REDUCTASE LOT6"/>
    <property type="match status" value="1"/>
</dbReference>
<dbReference type="InterPro" id="IPR005025">
    <property type="entry name" value="FMN_Rdtase-like_dom"/>
</dbReference>